<evidence type="ECO:0000256" key="7">
    <source>
        <dbReference type="SAM" id="Phobius"/>
    </source>
</evidence>
<dbReference type="GO" id="GO:0022857">
    <property type="term" value="F:transmembrane transporter activity"/>
    <property type="evidence" value="ECO:0007669"/>
    <property type="project" value="InterPro"/>
</dbReference>
<evidence type="ECO:0000256" key="3">
    <source>
        <dbReference type="ARBA" id="ARBA00022475"/>
    </source>
</evidence>
<dbReference type="InterPro" id="IPR011701">
    <property type="entry name" value="MFS"/>
</dbReference>
<feature type="transmembrane region" description="Helical" evidence="7">
    <location>
        <begin position="141"/>
        <end position="163"/>
    </location>
</feature>
<evidence type="ECO:0000256" key="2">
    <source>
        <dbReference type="ARBA" id="ARBA00022448"/>
    </source>
</evidence>
<organism evidence="9 10">
    <name type="scientific">Pseudonocardia kunmingensis</name>
    <dbReference type="NCBI Taxonomy" id="630975"/>
    <lineage>
        <taxon>Bacteria</taxon>
        <taxon>Bacillati</taxon>
        <taxon>Actinomycetota</taxon>
        <taxon>Actinomycetes</taxon>
        <taxon>Pseudonocardiales</taxon>
        <taxon>Pseudonocardiaceae</taxon>
        <taxon>Pseudonocardia</taxon>
    </lineage>
</organism>
<dbReference type="RefSeq" id="WP_142056751.1">
    <property type="nucleotide sequence ID" value="NZ_VFPA01000003.1"/>
</dbReference>
<feature type="transmembrane region" description="Helical" evidence="7">
    <location>
        <begin position="83"/>
        <end position="102"/>
    </location>
</feature>
<evidence type="ECO:0000256" key="1">
    <source>
        <dbReference type="ARBA" id="ARBA00004651"/>
    </source>
</evidence>
<evidence type="ECO:0000256" key="4">
    <source>
        <dbReference type="ARBA" id="ARBA00022692"/>
    </source>
</evidence>
<dbReference type="Pfam" id="PF07690">
    <property type="entry name" value="MFS_1"/>
    <property type="match status" value="1"/>
</dbReference>
<keyword evidence="10" id="KW-1185">Reference proteome</keyword>
<evidence type="ECO:0000256" key="6">
    <source>
        <dbReference type="ARBA" id="ARBA00023136"/>
    </source>
</evidence>
<dbReference type="GO" id="GO:0005886">
    <property type="term" value="C:plasma membrane"/>
    <property type="evidence" value="ECO:0007669"/>
    <property type="project" value="UniProtKB-SubCell"/>
</dbReference>
<dbReference type="PROSITE" id="PS50850">
    <property type="entry name" value="MFS"/>
    <property type="match status" value="1"/>
</dbReference>
<keyword evidence="5 7" id="KW-1133">Transmembrane helix</keyword>
<evidence type="ECO:0000259" key="8">
    <source>
        <dbReference type="PROSITE" id="PS50850"/>
    </source>
</evidence>
<dbReference type="OrthoDB" id="4172724at2"/>
<dbReference type="AlphaFoldDB" id="A0A543DHU0"/>
<dbReference type="InterPro" id="IPR020846">
    <property type="entry name" value="MFS_dom"/>
</dbReference>
<gene>
    <name evidence="9" type="ORF">FB558_4666</name>
</gene>
<dbReference type="Gene3D" id="1.20.1250.20">
    <property type="entry name" value="MFS general substrate transporter like domains"/>
    <property type="match status" value="1"/>
</dbReference>
<feature type="transmembrane region" description="Helical" evidence="7">
    <location>
        <begin position="233"/>
        <end position="250"/>
    </location>
</feature>
<dbReference type="EMBL" id="VFPA01000003">
    <property type="protein sequence ID" value="TQM08928.1"/>
    <property type="molecule type" value="Genomic_DNA"/>
</dbReference>
<accession>A0A543DHU0</accession>
<dbReference type="Proteomes" id="UP000315677">
    <property type="component" value="Unassembled WGS sequence"/>
</dbReference>
<feature type="transmembrane region" description="Helical" evidence="7">
    <location>
        <begin position="337"/>
        <end position="357"/>
    </location>
</feature>
<feature type="transmembrane region" description="Helical" evidence="7">
    <location>
        <begin position="408"/>
        <end position="427"/>
    </location>
</feature>
<sequence length="504" mass="51358">MTHSESVPRAGARQWLGLAVLALPLLVLALDVSVLYLAAPALAADLQPSATQQLWILDVYGFLIAGFLVTMGSVGDRIGRRKLLLTGGAMFAVASVVAAYAPTAETLILARALLGIAGATLMPSTLALISTMFRDPAQRTTAIAIWMTTFSAGVALGPIVGGLLLANFWWGSVFLLGVPVMLVLLVLGPVLLPEHRDPSGVRGVDVVSIALSLAAMLPLAYGVKETAAHGPGLVPSAAVLVGLAAGWTFVRRQRRMADPMLDVTLFARREFVAAVSLILLGLLALNGLFYLLPQFLQLVSGADALEAGLWMLPVAAATVVGSLLTPRLAQRVGRTRLLAVGAAVSLLGCIAITRVDAAVSPGLLVVLVALTVLGVVPTGVLGTDLVLGSVPPERAGSASAVSETAGELGVALGVAAAGSVVTAVYGARLAAELPAGVPAAAREGLAPALVAAESLPAPAATELVDAARTAFTSAFAAVGWYAAAVLALVVVLTLTVLRDRPAPR</sequence>
<keyword evidence="6 7" id="KW-0472">Membrane</keyword>
<dbReference type="InterPro" id="IPR036259">
    <property type="entry name" value="MFS_trans_sf"/>
</dbReference>
<evidence type="ECO:0000313" key="9">
    <source>
        <dbReference type="EMBL" id="TQM08928.1"/>
    </source>
</evidence>
<proteinExistence type="predicted"/>
<dbReference type="CDD" id="cd17321">
    <property type="entry name" value="MFS_MMR_MDR_like"/>
    <property type="match status" value="1"/>
</dbReference>
<feature type="transmembrane region" description="Helical" evidence="7">
    <location>
        <begin position="108"/>
        <end position="129"/>
    </location>
</feature>
<comment type="caution">
    <text evidence="9">The sequence shown here is derived from an EMBL/GenBank/DDBJ whole genome shotgun (WGS) entry which is preliminary data.</text>
</comment>
<protein>
    <submittedName>
        <fullName evidence="9">DHA2 family multidrug resistance protein-like MFS transporter</fullName>
    </submittedName>
</protein>
<dbReference type="Gene3D" id="1.20.1720.10">
    <property type="entry name" value="Multidrug resistance protein D"/>
    <property type="match status" value="1"/>
</dbReference>
<name>A0A543DHU0_9PSEU</name>
<evidence type="ECO:0000313" key="10">
    <source>
        <dbReference type="Proteomes" id="UP000315677"/>
    </source>
</evidence>
<feature type="transmembrane region" description="Helical" evidence="7">
    <location>
        <begin position="204"/>
        <end position="221"/>
    </location>
</feature>
<keyword evidence="3" id="KW-1003">Cell membrane</keyword>
<dbReference type="SUPFAM" id="SSF103473">
    <property type="entry name" value="MFS general substrate transporter"/>
    <property type="match status" value="1"/>
</dbReference>
<dbReference type="PANTHER" id="PTHR42718:SF47">
    <property type="entry name" value="METHYL VIOLOGEN RESISTANCE PROTEIN SMVA"/>
    <property type="match status" value="1"/>
</dbReference>
<keyword evidence="2" id="KW-0813">Transport</keyword>
<comment type="subcellular location">
    <subcellularLocation>
        <location evidence="1">Cell membrane</location>
        <topology evidence="1">Multi-pass membrane protein</topology>
    </subcellularLocation>
</comment>
<evidence type="ECO:0000256" key="5">
    <source>
        <dbReference type="ARBA" id="ARBA00022989"/>
    </source>
</evidence>
<feature type="transmembrane region" description="Helical" evidence="7">
    <location>
        <begin position="271"/>
        <end position="292"/>
    </location>
</feature>
<feature type="transmembrane region" description="Helical" evidence="7">
    <location>
        <begin position="478"/>
        <end position="497"/>
    </location>
</feature>
<feature type="transmembrane region" description="Helical" evidence="7">
    <location>
        <begin position="53"/>
        <end position="71"/>
    </location>
</feature>
<feature type="transmembrane region" description="Helical" evidence="7">
    <location>
        <begin position="169"/>
        <end position="192"/>
    </location>
</feature>
<dbReference type="PANTHER" id="PTHR42718">
    <property type="entry name" value="MAJOR FACILITATOR SUPERFAMILY MULTIDRUG TRANSPORTER MFSC"/>
    <property type="match status" value="1"/>
</dbReference>
<keyword evidence="4 7" id="KW-0812">Transmembrane</keyword>
<feature type="domain" description="Major facilitator superfamily (MFS) profile" evidence="8">
    <location>
        <begin position="17"/>
        <end position="501"/>
    </location>
</feature>
<feature type="transmembrane region" description="Helical" evidence="7">
    <location>
        <begin position="363"/>
        <end position="387"/>
    </location>
</feature>
<reference evidence="9 10" key="1">
    <citation type="submission" date="2019-06" db="EMBL/GenBank/DDBJ databases">
        <title>Sequencing the genomes of 1000 actinobacteria strains.</title>
        <authorList>
            <person name="Klenk H.-P."/>
        </authorList>
    </citation>
    <scope>NUCLEOTIDE SEQUENCE [LARGE SCALE GENOMIC DNA]</scope>
    <source>
        <strain evidence="9 10">DSM 45301</strain>
    </source>
</reference>
<feature type="transmembrane region" description="Helical" evidence="7">
    <location>
        <begin position="307"/>
        <end position="325"/>
    </location>
</feature>